<dbReference type="Proteomes" id="UP001370590">
    <property type="component" value="Unassembled WGS sequence"/>
</dbReference>
<evidence type="ECO:0000313" key="2">
    <source>
        <dbReference type="Proteomes" id="UP001370590"/>
    </source>
</evidence>
<accession>A0ABU8SM04</accession>
<evidence type="ECO:0008006" key="3">
    <source>
        <dbReference type="Google" id="ProtNLM"/>
    </source>
</evidence>
<proteinExistence type="predicted"/>
<evidence type="ECO:0000313" key="1">
    <source>
        <dbReference type="EMBL" id="MEJ6400879.1"/>
    </source>
</evidence>
<sequence length="41" mass="4835">MAFREGLHPIILVLDNTGYTVERLIHGMHEYYNDVPQLNYT</sequence>
<dbReference type="Gene3D" id="3.40.50.970">
    <property type="match status" value="1"/>
</dbReference>
<reference evidence="1 2" key="1">
    <citation type="submission" date="2023-10" db="EMBL/GenBank/DDBJ databases">
        <title>Nicoliella lavandulae sp. nov. isolated from Lavandula angustifolia flowers.</title>
        <authorList>
            <person name="Alcantara C."/>
            <person name="Zuniga M."/>
            <person name="Landete J.M."/>
            <person name="Monedero V."/>
        </authorList>
    </citation>
    <scope>NUCLEOTIDE SEQUENCE [LARGE SCALE GENOMIC DNA]</scope>
    <source>
        <strain evidence="1 2">Es01</strain>
    </source>
</reference>
<dbReference type="InterPro" id="IPR029061">
    <property type="entry name" value="THDP-binding"/>
</dbReference>
<dbReference type="EMBL" id="JAWMWH010000003">
    <property type="protein sequence ID" value="MEJ6400879.1"/>
    <property type="molecule type" value="Genomic_DNA"/>
</dbReference>
<dbReference type="SUPFAM" id="SSF52518">
    <property type="entry name" value="Thiamin diphosphate-binding fold (THDP-binding)"/>
    <property type="match status" value="1"/>
</dbReference>
<protein>
    <recommendedName>
        <fullName evidence="3">Pyruvate decarboxylase</fullName>
    </recommendedName>
</protein>
<name>A0ABU8SM04_9LACO</name>
<dbReference type="RefSeq" id="WP_339960734.1">
    <property type="nucleotide sequence ID" value="NZ_JAWMWH010000003.1"/>
</dbReference>
<comment type="caution">
    <text evidence="1">The sequence shown here is derived from an EMBL/GenBank/DDBJ whole genome shotgun (WGS) entry which is preliminary data.</text>
</comment>
<organism evidence="1 2">
    <name type="scientific">Nicoliella lavandulae</name>
    <dbReference type="NCBI Taxonomy" id="3082954"/>
    <lineage>
        <taxon>Bacteria</taxon>
        <taxon>Bacillati</taxon>
        <taxon>Bacillota</taxon>
        <taxon>Bacilli</taxon>
        <taxon>Lactobacillales</taxon>
        <taxon>Lactobacillaceae</taxon>
        <taxon>Nicoliella</taxon>
    </lineage>
</organism>
<keyword evidence="2" id="KW-1185">Reference proteome</keyword>
<gene>
    <name evidence="1" type="ORF">R4146_06945</name>
</gene>